<evidence type="ECO:0000256" key="1">
    <source>
        <dbReference type="ARBA" id="ARBA00004651"/>
    </source>
</evidence>
<comment type="caution">
    <text evidence="10">The sequence shown here is derived from an EMBL/GenBank/DDBJ whole genome shotgun (WGS) entry which is preliminary data.</text>
</comment>
<feature type="transmembrane region" description="Helical" evidence="8">
    <location>
        <begin position="108"/>
        <end position="128"/>
    </location>
</feature>
<accession>A0A1B7XB94</accession>
<keyword evidence="6 8" id="KW-1133">Transmembrane helix</keyword>
<gene>
    <name evidence="10" type="ORF">SP90_11555</name>
</gene>
<evidence type="ECO:0000256" key="4">
    <source>
        <dbReference type="ARBA" id="ARBA00022679"/>
    </source>
</evidence>
<keyword evidence="11" id="KW-1185">Reference proteome</keyword>
<evidence type="ECO:0000313" key="11">
    <source>
        <dbReference type="Proteomes" id="UP000091979"/>
    </source>
</evidence>
<organism evidence="10 11">
    <name type="scientific">Halodesulfovibrio spirochaetisodalis</name>
    <dbReference type="NCBI Taxonomy" id="1560234"/>
    <lineage>
        <taxon>Bacteria</taxon>
        <taxon>Pseudomonadati</taxon>
        <taxon>Thermodesulfobacteriota</taxon>
        <taxon>Desulfovibrionia</taxon>
        <taxon>Desulfovibrionales</taxon>
        <taxon>Desulfovibrionaceae</taxon>
        <taxon>Halodesulfovibrio</taxon>
    </lineage>
</organism>
<feature type="transmembrane region" description="Helical" evidence="8">
    <location>
        <begin position="328"/>
        <end position="346"/>
    </location>
</feature>
<protein>
    <submittedName>
        <fullName evidence="10">Dolichyl-phosphate-mannose-protein mannosyltransferase</fullName>
    </submittedName>
</protein>
<dbReference type="GO" id="GO:0005886">
    <property type="term" value="C:plasma membrane"/>
    <property type="evidence" value="ECO:0007669"/>
    <property type="project" value="UniProtKB-SubCell"/>
</dbReference>
<evidence type="ECO:0000259" key="9">
    <source>
        <dbReference type="Pfam" id="PF13231"/>
    </source>
</evidence>
<sequence length="529" mass="60674">MNNTAIWQRHPYLIAASIIICTTLVRIAFLWTNQLDLVYDEAQYWDWTRHMQFSYYSKGPLIAWTIKFWTSIFGNTQFGVRIGAVFNSLLTQSILLYGMGHLMKRPVAALWAVILANTIPLFLASGILMTTDSPLLVCWVTALFALYAASINPERKLPYIVLAASMALGILAKYMMLAMLGVVFFYCIGLWRRKMLSKVFVKRICMAMAVGTFFGFMPILIWNMQNDWVGFRHVAKLAGVNKSATAKPFFRIDRFPEYFGSQVGLLTPWWFAFLIFGGWTALKQGWTKKGAEELGNDDEVRQALLLSVGFWMLWGFFIFWSFHTRIYPNWSAMSYAAGIMLAALAAEKGHVWGKTALVIRSKRIPLRKTGVIIGIVLFLIMHSMGQLPFRSRSINPAMRLMGWSDMSEKLQELTAEMPNPDKVFYFSDRYGVTANLAFYAPGQPQAYCVDWGRRKTQYDLWETPEAKKGWDAIFVRHKPVDLERLKTLFESVEVMEYQTTHTNGYGPKYYIAIAKNYNGNWPKPENGSY</sequence>
<evidence type="ECO:0000256" key="8">
    <source>
        <dbReference type="SAM" id="Phobius"/>
    </source>
</evidence>
<evidence type="ECO:0000256" key="5">
    <source>
        <dbReference type="ARBA" id="ARBA00022692"/>
    </source>
</evidence>
<dbReference type="Proteomes" id="UP000091979">
    <property type="component" value="Unassembled WGS sequence"/>
</dbReference>
<dbReference type="RefSeq" id="WP_066856225.1">
    <property type="nucleotide sequence ID" value="NZ_JXMS01000020.1"/>
</dbReference>
<feature type="transmembrane region" description="Helical" evidence="8">
    <location>
        <begin position="366"/>
        <end position="385"/>
    </location>
</feature>
<dbReference type="Pfam" id="PF13231">
    <property type="entry name" value="PMT_2"/>
    <property type="match status" value="1"/>
</dbReference>
<feature type="transmembrane region" description="Helical" evidence="8">
    <location>
        <begin position="303"/>
        <end position="322"/>
    </location>
</feature>
<feature type="domain" description="Glycosyltransferase RgtA/B/C/D-like" evidence="9">
    <location>
        <begin position="58"/>
        <end position="222"/>
    </location>
</feature>
<feature type="transmembrane region" description="Helical" evidence="8">
    <location>
        <begin position="159"/>
        <end position="188"/>
    </location>
</feature>
<evidence type="ECO:0000256" key="7">
    <source>
        <dbReference type="ARBA" id="ARBA00023136"/>
    </source>
</evidence>
<keyword evidence="4 10" id="KW-0808">Transferase</keyword>
<evidence type="ECO:0000313" key="10">
    <source>
        <dbReference type="EMBL" id="OBQ46632.1"/>
    </source>
</evidence>
<reference evidence="10 11" key="1">
    <citation type="submission" date="2015-01" db="EMBL/GenBank/DDBJ databases">
        <title>Desulfovibrio sp. JC271 draft genome sequence.</title>
        <authorList>
            <person name="Shivani Y."/>
            <person name="Subhash Y."/>
            <person name="Sasikala C."/>
            <person name="Ramana C.V."/>
        </authorList>
    </citation>
    <scope>NUCLEOTIDE SEQUENCE [LARGE SCALE GENOMIC DNA]</scope>
    <source>
        <strain evidence="10 11">JC271</strain>
    </source>
</reference>
<feature type="transmembrane region" description="Helical" evidence="8">
    <location>
        <begin position="135"/>
        <end position="153"/>
    </location>
</feature>
<feature type="transmembrane region" description="Helical" evidence="8">
    <location>
        <begin position="200"/>
        <end position="222"/>
    </location>
</feature>
<feature type="transmembrane region" description="Helical" evidence="8">
    <location>
        <begin position="263"/>
        <end position="282"/>
    </location>
</feature>
<dbReference type="PANTHER" id="PTHR33908:SF11">
    <property type="entry name" value="MEMBRANE PROTEIN"/>
    <property type="match status" value="1"/>
</dbReference>
<evidence type="ECO:0000256" key="3">
    <source>
        <dbReference type="ARBA" id="ARBA00022676"/>
    </source>
</evidence>
<dbReference type="STRING" id="1560234.SP90_11555"/>
<evidence type="ECO:0000256" key="6">
    <source>
        <dbReference type="ARBA" id="ARBA00022989"/>
    </source>
</evidence>
<dbReference type="PATRIC" id="fig|1560234.3.peg.1399"/>
<keyword evidence="2" id="KW-1003">Cell membrane</keyword>
<comment type="subcellular location">
    <subcellularLocation>
        <location evidence="1">Cell membrane</location>
        <topology evidence="1">Multi-pass membrane protein</topology>
    </subcellularLocation>
</comment>
<feature type="transmembrane region" description="Helical" evidence="8">
    <location>
        <begin position="12"/>
        <end position="33"/>
    </location>
</feature>
<keyword evidence="7 8" id="KW-0472">Membrane</keyword>
<dbReference type="InterPro" id="IPR050297">
    <property type="entry name" value="LipidA_mod_glycosyltrf_83"/>
</dbReference>
<dbReference type="AlphaFoldDB" id="A0A1B7XB94"/>
<dbReference type="InterPro" id="IPR038731">
    <property type="entry name" value="RgtA/B/C-like"/>
</dbReference>
<proteinExistence type="predicted"/>
<dbReference type="EMBL" id="JXMS01000020">
    <property type="protein sequence ID" value="OBQ46632.1"/>
    <property type="molecule type" value="Genomic_DNA"/>
</dbReference>
<keyword evidence="5 8" id="KW-0812">Transmembrane</keyword>
<name>A0A1B7XB94_9BACT</name>
<dbReference type="GO" id="GO:0016763">
    <property type="term" value="F:pentosyltransferase activity"/>
    <property type="evidence" value="ECO:0007669"/>
    <property type="project" value="TreeGrafter"/>
</dbReference>
<dbReference type="PANTHER" id="PTHR33908">
    <property type="entry name" value="MANNOSYLTRANSFERASE YKCB-RELATED"/>
    <property type="match status" value="1"/>
</dbReference>
<evidence type="ECO:0000256" key="2">
    <source>
        <dbReference type="ARBA" id="ARBA00022475"/>
    </source>
</evidence>
<dbReference type="GO" id="GO:0009103">
    <property type="term" value="P:lipopolysaccharide biosynthetic process"/>
    <property type="evidence" value="ECO:0007669"/>
    <property type="project" value="UniProtKB-ARBA"/>
</dbReference>
<keyword evidence="3 10" id="KW-0328">Glycosyltransferase</keyword>